<organism evidence="1 2">
    <name type="scientific">Klebsiella michiganensis</name>
    <dbReference type="NCBI Taxonomy" id="1134687"/>
    <lineage>
        <taxon>Bacteria</taxon>
        <taxon>Pseudomonadati</taxon>
        <taxon>Pseudomonadota</taxon>
        <taxon>Gammaproteobacteria</taxon>
        <taxon>Enterobacterales</taxon>
        <taxon>Enterobacteriaceae</taxon>
        <taxon>Klebsiella/Raoultella group</taxon>
        <taxon>Klebsiella</taxon>
    </lineage>
</organism>
<evidence type="ECO:0000313" key="2">
    <source>
        <dbReference type="Proteomes" id="UP000255050"/>
    </source>
</evidence>
<accession>A0A7H4MSW2</accession>
<reference evidence="1 2" key="1">
    <citation type="submission" date="2018-06" db="EMBL/GenBank/DDBJ databases">
        <authorList>
            <consortium name="Pathogen Informatics"/>
            <person name="Doyle S."/>
        </authorList>
    </citation>
    <scope>NUCLEOTIDE SEQUENCE [LARGE SCALE GENOMIC DNA]</scope>
    <source>
        <strain evidence="1 2">NCTC11694</strain>
    </source>
</reference>
<name>A0A7H4MSW2_9ENTR</name>
<gene>
    <name evidence="1" type="ORF">NCTC11694_05740</name>
</gene>
<dbReference type="Proteomes" id="UP000255050">
    <property type="component" value="Unassembled WGS sequence"/>
</dbReference>
<sequence>MEPDCKISIITSTHIANTILPIFYAKDDKRGISAKRHIKRKILRKGNQRESVGSRCDYHRT</sequence>
<protein>
    <submittedName>
        <fullName evidence="1">Uncharacterized protein</fullName>
    </submittedName>
</protein>
<dbReference type="AlphaFoldDB" id="A0A7H4MSW2"/>
<proteinExistence type="predicted"/>
<dbReference type="EMBL" id="UGJR01000004">
    <property type="protein sequence ID" value="STS99298.1"/>
    <property type="molecule type" value="Genomic_DNA"/>
</dbReference>
<comment type="caution">
    <text evidence="1">The sequence shown here is derived from an EMBL/GenBank/DDBJ whole genome shotgun (WGS) entry which is preliminary data.</text>
</comment>
<evidence type="ECO:0000313" key="1">
    <source>
        <dbReference type="EMBL" id="STS99298.1"/>
    </source>
</evidence>